<gene>
    <name evidence="7" type="ORF">AMSG_09036</name>
</gene>
<dbReference type="GeneID" id="25567586"/>
<evidence type="ECO:0000256" key="5">
    <source>
        <dbReference type="SAM" id="MobiDB-lite"/>
    </source>
</evidence>
<dbReference type="PANTHER" id="PTHR45931">
    <property type="entry name" value="SI:CH211-59O9.10"/>
    <property type="match status" value="1"/>
</dbReference>
<evidence type="ECO:0000256" key="3">
    <source>
        <dbReference type="ARBA" id="ARBA00022833"/>
    </source>
</evidence>
<evidence type="ECO:0000259" key="6">
    <source>
        <dbReference type="PROSITE" id="PS50089"/>
    </source>
</evidence>
<dbReference type="EMBL" id="GL349476">
    <property type="protein sequence ID" value="KNC52879.1"/>
    <property type="molecule type" value="Genomic_DNA"/>
</dbReference>
<feature type="region of interest" description="Disordered" evidence="5">
    <location>
        <begin position="16"/>
        <end position="42"/>
    </location>
</feature>
<dbReference type="PROSITE" id="PS50089">
    <property type="entry name" value="ZF_RING_2"/>
    <property type="match status" value="1"/>
</dbReference>
<dbReference type="InterPro" id="IPR001841">
    <property type="entry name" value="Znf_RING"/>
</dbReference>
<accession>A0A0L0DKE7</accession>
<dbReference type="Gene3D" id="3.30.40.10">
    <property type="entry name" value="Zinc/RING finger domain, C3HC4 (zinc finger)"/>
    <property type="match status" value="1"/>
</dbReference>
<dbReference type="GO" id="GO:0006511">
    <property type="term" value="P:ubiquitin-dependent protein catabolic process"/>
    <property type="evidence" value="ECO:0007669"/>
    <property type="project" value="TreeGrafter"/>
</dbReference>
<dbReference type="SUPFAM" id="SSF57850">
    <property type="entry name" value="RING/U-box"/>
    <property type="match status" value="1"/>
</dbReference>
<feature type="region of interest" description="Disordered" evidence="5">
    <location>
        <begin position="133"/>
        <end position="152"/>
    </location>
</feature>
<keyword evidence="2 4" id="KW-0863">Zinc-finger</keyword>
<dbReference type="InterPro" id="IPR013083">
    <property type="entry name" value="Znf_RING/FYVE/PHD"/>
</dbReference>
<organism evidence="7 8">
    <name type="scientific">Thecamonas trahens ATCC 50062</name>
    <dbReference type="NCBI Taxonomy" id="461836"/>
    <lineage>
        <taxon>Eukaryota</taxon>
        <taxon>Apusozoa</taxon>
        <taxon>Apusomonadida</taxon>
        <taxon>Apusomonadidae</taxon>
        <taxon>Thecamonas</taxon>
    </lineage>
</organism>
<dbReference type="GO" id="GO:0005634">
    <property type="term" value="C:nucleus"/>
    <property type="evidence" value="ECO:0007669"/>
    <property type="project" value="TreeGrafter"/>
</dbReference>
<feature type="compositionally biased region" description="Basic and acidic residues" evidence="5">
    <location>
        <begin position="133"/>
        <end position="142"/>
    </location>
</feature>
<dbReference type="STRING" id="461836.A0A0L0DKE7"/>
<dbReference type="GO" id="GO:0008270">
    <property type="term" value="F:zinc ion binding"/>
    <property type="evidence" value="ECO:0007669"/>
    <property type="project" value="UniProtKB-KW"/>
</dbReference>
<evidence type="ECO:0000256" key="2">
    <source>
        <dbReference type="ARBA" id="ARBA00022771"/>
    </source>
</evidence>
<dbReference type="OrthoDB" id="21204at2759"/>
<name>A0A0L0DKE7_THETB</name>
<evidence type="ECO:0000313" key="8">
    <source>
        <dbReference type="Proteomes" id="UP000054408"/>
    </source>
</evidence>
<feature type="domain" description="RING-type" evidence="6">
    <location>
        <begin position="75"/>
        <end position="116"/>
    </location>
</feature>
<dbReference type="eggNOG" id="KOG0800">
    <property type="taxonomic scope" value="Eukaryota"/>
</dbReference>
<dbReference type="RefSeq" id="XP_013754978.1">
    <property type="nucleotide sequence ID" value="XM_013899524.1"/>
</dbReference>
<sequence>MADGVDAASLERLVREGGDAGNGSRVGGGGGGSAGDIPDWVGQRTPPTARYYLDELEESVFQLRASHVRKHKEPCMICMETFAVGDEALRLPCNHLYHSMCLMPWLYEHSTCALCRYQLPTLDVDFEAYRRAHPQPDPHNPRDITGTSLMYM</sequence>
<proteinExistence type="predicted"/>
<feature type="compositionally biased region" description="Gly residues" evidence="5">
    <location>
        <begin position="19"/>
        <end position="34"/>
    </location>
</feature>
<keyword evidence="1" id="KW-0479">Metal-binding</keyword>
<evidence type="ECO:0000256" key="4">
    <source>
        <dbReference type="PROSITE-ProRule" id="PRU00175"/>
    </source>
</evidence>
<dbReference type="GO" id="GO:0061630">
    <property type="term" value="F:ubiquitin protein ligase activity"/>
    <property type="evidence" value="ECO:0007669"/>
    <property type="project" value="TreeGrafter"/>
</dbReference>
<dbReference type="SMART" id="SM00184">
    <property type="entry name" value="RING"/>
    <property type="match status" value="1"/>
</dbReference>
<dbReference type="Pfam" id="PF13639">
    <property type="entry name" value="zf-RING_2"/>
    <property type="match status" value="1"/>
</dbReference>
<evidence type="ECO:0000256" key="1">
    <source>
        <dbReference type="ARBA" id="ARBA00022723"/>
    </source>
</evidence>
<dbReference type="AlphaFoldDB" id="A0A0L0DKE7"/>
<dbReference type="OMA" id="EHLHGAM"/>
<keyword evidence="8" id="KW-1185">Reference proteome</keyword>
<dbReference type="PANTHER" id="PTHR45931:SF16">
    <property type="entry name" value="RING_U-BOX SUPERFAMILY PROTEIN"/>
    <property type="match status" value="1"/>
</dbReference>
<dbReference type="Proteomes" id="UP000054408">
    <property type="component" value="Unassembled WGS sequence"/>
</dbReference>
<reference evidence="7 8" key="1">
    <citation type="submission" date="2010-05" db="EMBL/GenBank/DDBJ databases">
        <title>The Genome Sequence of Thecamonas trahens ATCC 50062.</title>
        <authorList>
            <consortium name="The Broad Institute Genome Sequencing Platform"/>
            <person name="Russ C."/>
            <person name="Cuomo C."/>
            <person name="Shea T."/>
            <person name="Young S.K."/>
            <person name="Zeng Q."/>
            <person name="Koehrsen M."/>
            <person name="Haas B."/>
            <person name="Borodovsky M."/>
            <person name="Guigo R."/>
            <person name="Alvarado L."/>
            <person name="Berlin A."/>
            <person name="Bochicchio J."/>
            <person name="Borenstein D."/>
            <person name="Chapman S."/>
            <person name="Chen Z."/>
            <person name="Freedman E."/>
            <person name="Gellesch M."/>
            <person name="Goldberg J."/>
            <person name="Griggs A."/>
            <person name="Gujja S."/>
            <person name="Heilman E."/>
            <person name="Heiman D."/>
            <person name="Hepburn T."/>
            <person name="Howarth C."/>
            <person name="Jen D."/>
            <person name="Larson L."/>
            <person name="Mehta T."/>
            <person name="Park D."/>
            <person name="Pearson M."/>
            <person name="Roberts A."/>
            <person name="Saif S."/>
            <person name="Shenoy N."/>
            <person name="Sisk P."/>
            <person name="Stolte C."/>
            <person name="Sykes S."/>
            <person name="Thomson T."/>
            <person name="Walk T."/>
            <person name="White J."/>
            <person name="Yandava C."/>
            <person name="Burger G."/>
            <person name="Gray M.W."/>
            <person name="Holland P.W.H."/>
            <person name="King N."/>
            <person name="Lang F.B.F."/>
            <person name="Roger A.J."/>
            <person name="Ruiz-Trillo I."/>
            <person name="Lander E."/>
            <person name="Nusbaum C."/>
        </authorList>
    </citation>
    <scope>NUCLEOTIDE SEQUENCE [LARGE SCALE GENOMIC DNA]</scope>
    <source>
        <strain evidence="7 8">ATCC 50062</strain>
    </source>
</reference>
<evidence type="ECO:0000313" key="7">
    <source>
        <dbReference type="EMBL" id="KNC52879.1"/>
    </source>
</evidence>
<dbReference type="InterPro" id="IPR051834">
    <property type="entry name" value="RING_finger_E3_ligase"/>
</dbReference>
<protein>
    <submittedName>
        <fullName evidence="7">E3 ubiquitin-protein ligase RNF181</fullName>
    </submittedName>
</protein>
<keyword evidence="3" id="KW-0862">Zinc</keyword>